<keyword evidence="7" id="KW-0119">Carbohydrate metabolism</keyword>
<dbReference type="AlphaFoldDB" id="A4UWU0"/>
<dbReference type="SUPFAM" id="SSF51445">
    <property type="entry name" value="(Trans)glycosidases"/>
    <property type="match status" value="1"/>
</dbReference>
<name>A4UWU0_9EUKA</name>
<evidence type="ECO:0000256" key="8">
    <source>
        <dbReference type="ARBA" id="ARBA00023295"/>
    </source>
</evidence>
<comment type="catalytic activity">
    <reaction evidence="1">
        <text>Endohydrolysis of (1-&gt;4)-beta-D-xylosidic linkages in xylans.</text>
        <dbReference type="EC" id="3.2.1.8"/>
    </reaction>
</comment>
<keyword evidence="9" id="KW-0624">Polysaccharide degradation</keyword>
<feature type="domain" description="GH10" evidence="12">
    <location>
        <begin position="26"/>
        <end position="302"/>
    </location>
</feature>
<dbReference type="EC" id="3.2.1.8" evidence="3"/>
<dbReference type="GO" id="GO:0031176">
    <property type="term" value="F:endo-1,4-beta-xylanase activity"/>
    <property type="evidence" value="ECO:0007669"/>
    <property type="project" value="UniProtKB-EC"/>
</dbReference>
<dbReference type="PANTHER" id="PTHR31490:SF88">
    <property type="entry name" value="BETA-XYLANASE"/>
    <property type="match status" value="1"/>
</dbReference>
<evidence type="ECO:0000256" key="6">
    <source>
        <dbReference type="ARBA" id="ARBA00022801"/>
    </source>
</evidence>
<evidence type="ECO:0000313" key="13">
    <source>
        <dbReference type="EMBL" id="BAF57350.1"/>
    </source>
</evidence>
<dbReference type="Pfam" id="PF00331">
    <property type="entry name" value="Glyco_hydro_10"/>
    <property type="match status" value="1"/>
</dbReference>
<keyword evidence="6 13" id="KW-0378">Hydrolase</keyword>
<dbReference type="PANTHER" id="PTHR31490">
    <property type="entry name" value="GLYCOSYL HYDROLASE"/>
    <property type="match status" value="1"/>
</dbReference>
<dbReference type="InterPro" id="IPR031158">
    <property type="entry name" value="GH10_AS"/>
</dbReference>
<organism evidence="13">
    <name type="scientific">uncultured symbiotic protist of Hodotermopsis sjoestedti</name>
    <dbReference type="NCBI Taxonomy" id="403659"/>
    <lineage>
        <taxon>Eukaryota</taxon>
        <taxon>environmental samples</taxon>
    </lineage>
</organism>
<dbReference type="GO" id="GO:0045493">
    <property type="term" value="P:xylan catabolic process"/>
    <property type="evidence" value="ECO:0007669"/>
    <property type="project" value="UniProtKB-KW"/>
</dbReference>
<evidence type="ECO:0000256" key="10">
    <source>
        <dbReference type="PROSITE-ProRule" id="PRU10061"/>
    </source>
</evidence>
<proteinExistence type="evidence at transcript level"/>
<evidence type="ECO:0000256" key="4">
    <source>
        <dbReference type="ARBA" id="ARBA00022651"/>
    </source>
</evidence>
<keyword evidence="4" id="KW-0858">Xylan degradation</keyword>
<feature type="active site" description="Nucleophile" evidence="10">
    <location>
        <position position="237"/>
    </location>
</feature>
<keyword evidence="8" id="KW-0326">Glycosidase</keyword>
<dbReference type="SMART" id="SM00633">
    <property type="entry name" value="Glyco_10"/>
    <property type="match status" value="1"/>
</dbReference>
<feature type="signal peptide" evidence="11">
    <location>
        <begin position="1"/>
        <end position="16"/>
    </location>
</feature>
<reference evidence="13" key="1">
    <citation type="journal article" date="2010" name="PLoS ONE">
        <title>Phylogenetic analysis of cellulolytic enzyme genes from representative lineages of termites and a related cockroach.</title>
        <authorList>
            <person name="Todaka N."/>
            <person name="Inoue T."/>
            <person name="Saita K."/>
            <person name="Ohkuma M."/>
            <person name="Nalepa C.A."/>
            <person name="Lenz M."/>
            <person name="Kudo T."/>
            <person name="Moriya S."/>
        </authorList>
    </citation>
    <scope>NUCLEOTIDE SEQUENCE</scope>
</reference>
<comment type="similarity">
    <text evidence="2">Belongs to the glycosyl hydrolase 10 (cellulase F) family.</text>
</comment>
<sequence>MFALLILNAFSALATGKSKFLGNIIASSVPSNWDDYWNQVTAENGCKWESVEGSRGSYNWAQCDVAYNHAKSAGIPFKYHTFVWGSQEPSWIGGQSQSDQKAAIDALIKAAAAHYTNPVPDYIDVVNEALHAPSSIRAALGGDGSSGWDWIIYAFKQARASFPSSKLLINEYGIINDGQEIQKYLQIVKAIQSGGSGLIDGIGIQSHQFNINDLSASTITTNLGTLAGSGLPIYVSELDINANSETEQSTIYQRAFPALWEHSGVKGITLWGYITGQTWKDGTGIVESNGNERAALKWLKTYLSSH</sequence>
<dbReference type="InterPro" id="IPR017853">
    <property type="entry name" value="GH"/>
</dbReference>
<evidence type="ECO:0000256" key="9">
    <source>
        <dbReference type="ARBA" id="ARBA00023326"/>
    </source>
</evidence>
<evidence type="ECO:0000259" key="12">
    <source>
        <dbReference type="PROSITE" id="PS51760"/>
    </source>
</evidence>
<keyword evidence="5 11" id="KW-0732">Signal</keyword>
<dbReference type="InterPro" id="IPR044846">
    <property type="entry name" value="GH10"/>
</dbReference>
<dbReference type="PROSITE" id="PS00591">
    <property type="entry name" value="GH10_1"/>
    <property type="match status" value="1"/>
</dbReference>
<dbReference type="CAZy" id="GH10">
    <property type="family name" value="Glycoside Hydrolase Family 10"/>
</dbReference>
<evidence type="ECO:0000256" key="1">
    <source>
        <dbReference type="ARBA" id="ARBA00000681"/>
    </source>
</evidence>
<evidence type="ECO:0000256" key="5">
    <source>
        <dbReference type="ARBA" id="ARBA00022729"/>
    </source>
</evidence>
<evidence type="ECO:0000256" key="11">
    <source>
        <dbReference type="SAM" id="SignalP"/>
    </source>
</evidence>
<dbReference type="Gene3D" id="3.20.20.80">
    <property type="entry name" value="Glycosidases"/>
    <property type="match status" value="1"/>
</dbReference>
<evidence type="ECO:0000256" key="3">
    <source>
        <dbReference type="ARBA" id="ARBA00012590"/>
    </source>
</evidence>
<dbReference type="PRINTS" id="PR00134">
    <property type="entry name" value="GLHYDRLASE10"/>
</dbReference>
<dbReference type="InterPro" id="IPR001000">
    <property type="entry name" value="GH10_dom"/>
</dbReference>
<dbReference type="EMBL" id="AB274591">
    <property type="protein sequence ID" value="BAF57350.1"/>
    <property type="molecule type" value="mRNA"/>
</dbReference>
<protein>
    <recommendedName>
        <fullName evidence="3">endo-1,4-beta-xylanase</fullName>
        <ecNumber evidence="3">3.2.1.8</ecNumber>
    </recommendedName>
</protein>
<evidence type="ECO:0000256" key="2">
    <source>
        <dbReference type="ARBA" id="ARBA00007495"/>
    </source>
</evidence>
<accession>A4UWU0</accession>
<feature type="chain" id="PRO_5002674816" description="endo-1,4-beta-xylanase" evidence="11">
    <location>
        <begin position="17"/>
        <end position="306"/>
    </location>
</feature>
<evidence type="ECO:0000256" key="7">
    <source>
        <dbReference type="ARBA" id="ARBA00023277"/>
    </source>
</evidence>
<dbReference type="PROSITE" id="PS51760">
    <property type="entry name" value="GH10_2"/>
    <property type="match status" value="1"/>
</dbReference>